<dbReference type="InterPro" id="IPR013525">
    <property type="entry name" value="ABC2_TM"/>
</dbReference>
<keyword evidence="7 8" id="KW-0472">Membrane</keyword>
<evidence type="ECO:0000256" key="5">
    <source>
        <dbReference type="ARBA" id="ARBA00022840"/>
    </source>
</evidence>
<protein>
    <submittedName>
        <fullName evidence="10">ATP-binding cassette domain-containing protein</fullName>
    </submittedName>
</protein>
<feature type="transmembrane region" description="Helical" evidence="8">
    <location>
        <begin position="553"/>
        <end position="574"/>
    </location>
</feature>
<keyword evidence="5 10" id="KW-0067">ATP-binding</keyword>
<keyword evidence="3 8" id="KW-0812">Transmembrane</keyword>
<dbReference type="InterPro" id="IPR027417">
    <property type="entry name" value="P-loop_NTPase"/>
</dbReference>
<feature type="transmembrane region" description="Helical" evidence="8">
    <location>
        <begin position="491"/>
        <end position="515"/>
    </location>
</feature>
<feature type="domain" description="ABC transporter" evidence="9">
    <location>
        <begin position="2"/>
        <end position="231"/>
    </location>
</feature>
<feature type="transmembrane region" description="Helical" evidence="8">
    <location>
        <begin position="455"/>
        <end position="479"/>
    </location>
</feature>
<dbReference type="RefSeq" id="WP_308951794.1">
    <property type="nucleotide sequence ID" value="NZ_JARXHW010000048.1"/>
</dbReference>
<evidence type="ECO:0000256" key="8">
    <source>
        <dbReference type="SAM" id="Phobius"/>
    </source>
</evidence>
<keyword evidence="4" id="KW-0547">Nucleotide-binding</keyword>
<evidence type="ECO:0000313" key="11">
    <source>
        <dbReference type="Proteomes" id="UP001225316"/>
    </source>
</evidence>
<organism evidence="10 11">
    <name type="scientific">Thalassobacterium maritimum</name>
    <dbReference type="NCBI Taxonomy" id="3041265"/>
    <lineage>
        <taxon>Bacteria</taxon>
        <taxon>Pseudomonadati</taxon>
        <taxon>Verrucomicrobiota</taxon>
        <taxon>Opitutia</taxon>
        <taxon>Puniceicoccales</taxon>
        <taxon>Coraliomargaritaceae</taxon>
        <taxon>Thalassobacterium</taxon>
    </lineage>
</organism>
<dbReference type="PANTHER" id="PTHR48041:SF139">
    <property type="entry name" value="PROTEIN SCARLET"/>
    <property type="match status" value="1"/>
</dbReference>
<evidence type="ECO:0000313" key="10">
    <source>
        <dbReference type="EMBL" id="MDQ8209028.1"/>
    </source>
</evidence>
<comment type="caution">
    <text evidence="10">The sequence shown here is derived from an EMBL/GenBank/DDBJ whole genome shotgun (WGS) entry which is preliminary data.</text>
</comment>
<sequence length="583" mass="63991">MLSCSELSVRADGSDFVILDHINAHFPDRSLNALVGPSGCGKTTLIKAFLGLVDSEGEIAHREQNSSESPSDQRLGFVPQFSVAHASLTVEESLAYAFDLTVSDLSSKADTLVSVLKLIGLDEHGEKRVSSLSGGQMRRLGLGLELVSSPECLICDEVTSGLDPLSEDQIIALLRSLVLEHEKTFICTIHNLGKLPDFDHITVLYQGRLVFQGDYDSLKDWFAIEDPLKLYHALAKKPLDEWLEQWTGRRAFTCEVPPSNGQPNASLRTCREPVEPTCSVSESAVSTVAVEGKPPHLPSAVSQLLTLLRRRYKLLMRDTGYLWLLLALTFGFPCIVVIFAIKGLPQIEGLALERSGSFIQQLQGDLRYRMEAAETATLVTGLVMFQVVLLTLMGANNGAREIAGERQIFEKERLKGLRSGMYTLSKLLFTGSIATLQGLWMALFVKVICQFPGAFLPQLGMMALCCVAMTFVCLGMSAVLSSAERASLLSIYLVGFQLPLSGVVLALPDAVVWLLRPFINAYWSWAGYFASMKDFQLYDAYRMGNVSWLPSEWGAATVLFLHIVVGAALVLYGCGKTRWDSAS</sequence>
<reference evidence="10 11" key="1">
    <citation type="submission" date="2023-04" db="EMBL/GenBank/DDBJ databases">
        <title>A novel bacteria isolated from coastal sediment.</title>
        <authorList>
            <person name="Liu X.-J."/>
            <person name="Du Z.-J."/>
        </authorList>
    </citation>
    <scope>NUCLEOTIDE SEQUENCE [LARGE SCALE GENOMIC DNA]</scope>
    <source>
        <strain evidence="10 11">SDUM461003</strain>
    </source>
</reference>
<proteinExistence type="predicted"/>
<dbReference type="InterPro" id="IPR003593">
    <property type="entry name" value="AAA+_ATPase"/>
</dbReference>
<dbReference type="InterPro" id="IPR050352">
    <property type="entry name" value="ABCG_transporters"/>
</dbReference>
<dbReference type="Proteomes" id="UP001225316">
    <property type="component" value="Unassembled WGS sequence"/>
</dbReference>
<dbReference type="PANTHER" id="PTHR48041">
    <property type="entry name" value="ABC TRANSPORTER G FAMILY MEMBER 28"/>
    <property type="match status" value="1"/>
</dbReference>
<dbReference type="InterPro" id="IPR003439">
    <property type="entry name" value="ABC_transporter-like_ATP-bd"/>
</dbReference>
<feature type="transmembrane region" description="Helical" evidence="8">
    <location>
        <begin position="376"/>
        <end position="399"/>
    </location>
</feature>
<dbReference type="Pfam" id="PF00005">
    <property type="entry name" value="ABC_tran"/>
    <property type="match status" value="1"/>
</dbReference>
<evidence type="ECO:0000256" key="1">
    <source>
        <dbReference type="ARBA" id="ARBA00004141"/>
    </source>
</evidence>
<evidence type="ECO:0000256" key="7">
    <source>
        <dbReference type="ARBA" id="ARBA00023136"/>
    </source>
</evidence>
<dbReference type="SUPFAM" id="SSF52540">
    <property type="entry name" value="P-loop containing nucleoside triphosphate hydrolases"/>
    <property type="match status" value="1"/>
</dbReference>
<feature type="transmembrane region" description="Helical" evidence="8">
    <location>
        <begin position="320"/>
        <end position="341"/>
    </location>
</feature>
<name>A0ABU1AY46_9BACT</name>
<dbReference type="PROSITE" id="PS50893">
    <property type="entry name" value="ABC_TRANSPORTER_2"/>
    <property type="match status" value="1"/>
</dbReference>
<accession>A0ABU1AY46</accession>
<dbReference type="InterPro" id="IPR017871">
    <property type="entry name" value="ABC_transporter-like_CS"/>
</dbReference>
<keyword evidence="6 8" id="KW-1133">Transmembrane helix</keyword>
<dbReference type="Pfam" id="PF01061">
    <property type="entry name" value="ABC2_membrane"/>
    <property type="match status" value="1"/>
</dbReference>
<feature type="transmembrane region" description="Helical" evidence="8">
    <location>
        <begin position="420"/>
        <end position="443"/>
    </location>
</feature>
<keyword evidence="11" id="KW-1185">Reference proteome</keyword>
<dbReference type="SMART" id="SM00382">
    <property type="entry name" value="AAA"/>
    <property type="match status" value="1"/>
</dbReference>
<evidence type="ECO:0000256" key="2">
    <source>
        <dbReference type="ARBA" id="ARBA00022448"/>
    </source>
</evidence>
<evidence type="ECO:0000256" key="3">
    <source>
        <dbReference type="ARBA" id="ARBA00022692"/>
    </source>
</evidence>
<keyword evidence="2" id="KW-0813">Transport</keyword>
<comment type="subcellular location">
    <subcellularLocation>
        <location evidence="1">Membrane</location>
        <topology evidence="1">Multi-pass membrane protein</topology>
    </subcellularLocation>
</comment>
<evidence type="ECO:0000259" key="9">
    <source>
        <dbReference type="PROSITE" id="PS50893"/>
    </source>
</evidence>
<evidence type="ECO:0000256" key="6">
    <source>
        <dbReference type="ARBA" id="ARBA00022989"/>
    </source>
</evidence>
<dbReference type="Gene3D" id="3.40.50.300">
    <property type="entry name" value="P-loop containing nucleotide triphosphate hydrolases"/>
    <property type="match status" value="1"/>
</dbReference>
<dbReference type="PROSITE" id="PS00211">
    <property type="entry name" value="ABC_TRANSPORTER_1"/>
    <property type="match status" value="1"/>
</dbReference>
<dbReference type="EMBL" id="JARXHW010000048">
    <property type="protein sequence ID" value="MDQ8209028.1"/>
    <property type="molecule type" value="Genomic_DNA"/>
</dbReference>
<gene>
    <name evidence="10" type="ORF">QEH52_16000</name>
</gene>
<dbReference type="GO" id="GO:0005524">
    <property type="term" value="F:ATP binding"/>
    <property type="evidence" value="ECO:0007669"/>
    <property type="project" value="UniProtKB-KW"/>
</dbReference>
<evidence type="ECO:0000256" key="4">
    <source>
        <dbReference type="ARBA" id="ARBA00022741"/>
    </source>
</evidence>